<dbReference type="Proteomes" id="UP000001542">
    <property type="component" value="Unassembled WGS sequence"/>
</dbReference>
<dbReference type="PANTHER" id="PTHR14146">
    <property type="entry name" value="EXOCYST COMPLEX COMPONENT 4"/>
    <property type="match status" value="1"/>
</dbReference>
<proteinExistence type="inferred from homology"/>
<dbReference type="PANTHER" id="PTHR14146:SF0">
    <property type="entry name" value="EXOCYST COMPLEX COMPONENT 4"/>
    <property type="match status" value="1"/>
</dbReference>
<dbReference type="VEuPathDB" id="TrichDB:TVAG_440900"/>
<dbReference type="KEGG" id="tva:4760551"/>
<evidence type="ECO:0000256" key="1">
    <source>
        <dbReference type="RuleBase" id="RU367079"/>
    </source>
</evidence>
<keyword evidence="3" id="KW-1185">Reference proteome</keyword>
<dbReference type="AlphaFoldDB" id="A2EXB2"/>
<comment type="similarity">
    <text evidence="1">Belongs to the SEC8 family.</text>
</comment>
<dbReference type="GO" id="GO:0006612">
    <property type="term" value="P:protein targeting to membrane"/>
    <property type="evidence" value="ECO:0007669"/>
    <property type="project" value="UniProtKB-UniRule"/>
</dbReference>
<dbReference type="STRING" id="5722.A2EXB2"/>
<keyword evidence="1" id="KW-0268">Exocytosis</keyword>
<keyword evidence="1" id="KW-0813">Transport</keyword>
<keyword evidence="1" id="KW-0653">Protein transport</keyword>
<evidence type="ECO:0000313" key="3">
    <source>
        <dbReference type="Proteomes" id="UP000001542"/>
    </source>
</evidence>
<dbReference type="EMBL" id="DS113527">
    <property type="protein sequence ID" value="EAY02711.1"/>
    <property type="molecule type" value="Genomic_DNA"/>
</dbReference>
<dbReference type="GO" id="GO:0015031">
    <property type="term" value="P:protein transport"/>
    <property type="evidence" value="ECO:0007669"/>
    <property type="project" value="UniProtKB-KW"/>
</dbReference>
<reference evidence="2" key="1">
    <citation type="submission" date="2006-10" db="EMBL/GenBank/DDBJ databases">
        <authorList>
            <person name="Amadeo P."/>
            <person name="Zhao Q."/>
            <person name="Wortman J."/>
            <person name="Fraser-Liggett C."/>
            <person name="Carlton J."/>
        </authorList>
    </citation>
    <scope>NUCLEOTIDE SEQUENCE</scope>
    <source>
        <strain evidence="2">G3</strain>
    </source>
</reference>
<dbReference type="SMR" id="A2EXB2"/>
<dbReference type="RefSeq" id="XP_001314934.1">
    <property type="nucleotide sequence ID" value="XM_001314899.1"/>
</dbReference>
<sequence length="816" mass="93708">MKKVNWDELNRFIKNDCLQIISYGFSPYDFAVENWNNGTNSNINVADLLRQTRQFALQIADEYAVPLEVNAKTYTKKTELRKEIDDFLREKNKIIDKTRARFTIDPEDLRTKWLKTIKLEKEIELFEEIENLITVSPIVYSKIEQGKHAEAVNHIRHAFTTYEERGFQKIESLNSVKESIDKARADMVNHVKNQLFSLLFVAQKPIGVSFFKPQAGMDLKVTYIDTTKVEEYTGLLVNLNIQDEFVNQLTVSVRDRLAHMMSETADAVKVKKIRQFVQNKEGFEELCDIANSYNYHHPLVMFLDQLLSKMGVLLVRCKAFDQTFSGDNLAFSRSYEAVDELLRDIVTAFTSAQGSKTMSAANHLSYKFLMSDAAPTNGTASALRKELGIKPCSANSLHIFMMLDDFNKLIQDKFGVSNHALTNRMTIDLDVQKIFTDQTKLISDSIDVSRPVKIEIHPVPVLISTPLLLENIDKYSKIAARFPYIQTMIIKNLITFLKAFNQRCLTEIGRVKSLETQDQIVSSKLLNNDKDLILKYAAQYITNELVVKDNMGDYEDKIDEISRLEETNENEQIERYFPLSIENTVREKFCLPTCAATAESIVVIRNNLLSIISKYKYTDENTAAIKAFAGDLDQTLIKAMVFIRLEMRCRAYAEIVQPLLNGNYTPLTAPVRPEQYVTDYASTLSSSSENIINCLTPARYSFVFIGLARLVYNIHIKYVPRIREISDKGAAQLTMNLSALNQSLSTLQYPETVIYKKALVFISNISYSTDRILMQIAQQKDLFTYEEMEPVFNMQQKMNERHAENLEKLRQLLQKH</sequence>
<dbReference type="InParanoid" id="A2EXB2"/>
<dbReference type="GO" id="GO:0000145">
    <property type="term" value="C:exocyst"/>
    <property type="evidence" value="ECO:0000318"/>
    <property type="project" value="GO_Central"/>
</dbReference>
<accession>A2EXB2</accession>
<gene>
    <name evidence="2" type="ORF">TVAG_440900</name>
</gene>
<comment type="function">
    <text evidence="1">Component of the exocyst complex involved in the docking of exocytic vesicles with fusion sites on the plasma membrane.</text>
</comment>
<organism evidence="2 3">
    <name type="scientific">Trichomonas vaginalis (strain ATCC PRA-98 / G3)</name>
    <dbReference type="NCBI Taxonomy" id="412133"/>
    <lineage>
        <taxon>Eukaryota</taxon>
        <taxon>Metamonada</taxon>
        <taxon>Parabasalia</taxon>
        <taxon>Trichomonadida</taxon>
        <taxon>Trichomonadidae</taxon>
        <taxon>Trichomonas</taxon>
    </lineage>
</organism>
<evidence type="ECO:0000313" key="2">
    <source>
        <dbReference type="EMBL" id="EAY02711.1"/>
    </source>
</evidence>
<protein>
    <recommendedName>
        <fullName evidence="1">Exocyst complex component Sec8</fullName>
    </recommendedName>
</protein>
<dbReference type="GO" id="GO:0006887">
    <property type="term" value="P:exocytosis"/>
    <property type="evidence" value="ECO:0000318"/>
    <property type="project" value="GO_Central"/>
</dbReference>
<dbReference type="GO" id="GO:0090522">
    <property type="term" value="P:vesicle tethering involved in exocytosis"/>
    <property type="evidence" value="ECO:0007669"/>
    <property type="project" value="UniProtKB-UniRule"/>
</dbReference>
<dbReference type="GO" id="GO:0006893">
    <property type="term" value="P:Golgi to plasma membrane transport"/>
    <property type="evidence" value="ECO:0000318"/>
    <property type="project" value="GO_Central"/>
</dbReference>
<name>A2EXB2_TRIV3</name>
<dbReference type="OrthoDB" id="272977at2759"/>
<dbReference type="InterPro" id="IPR039682">
    <property type="entry name" value="Sec8/EXOC4"/>
</dbReference>
<dbReference type="VEuPathDB" id="TrichDB:TVAGG3_0765600"/>
<reference evidence="2" key="2">
    <citation type="journal article" date="2007" name="Science">
        <title>Draft genome sequence of the sexually transmitted pathogen Trichomonas vaginalis.</title>
        <authorList>
            <person name="Carlton J.M."/>
            <person name="Hirt R.P."/>
            <person name="Silva J.C."/>
            <person name="Delcher A.L."/>
            <person name="Schatz M."/>
            <person name="Zhao Q."/>
            <person name="Wortman J.R."/>
            <person name="Bidwell S.L."/>
            <person name="Alsmark U.C.M."/>
            <person name="Besteiro S."/>
            <person name="Sicheritz-Ponten T."/>
            <person name="Noel C.J."/>
            <person name="Dacks J.B."/>
            <person name="Foster P.G."/>
            <person name="Simillion C."/>
            <person name="Van de Peer Y."/>
            <person name="Miranda-Saavedra D."/>
            <person name="Barton G.J."/>
            <person name="Westrop G.D."/>
            <person name="Mueller S."/>
            <person name="Dessi D."/>
            <person name="Fiori P.L."/>
            <person name="Ren Q."/>
            <person name="Paulsen I."/>
            <person name="Zhang H."/>
            <person name="Bastida-Corcuera F.D."/>
            <person name="Simoes-Barbosa A."/>
            <person name="Brown M.T."/>
            <person name="Hayes R.D."/>
            <person name="Mukherjee M."/>
            <person name="Okumura C.Y."/>
            <person name="Schneider R."/>
            <person name="Smith A.J."/>
            <person name="Vanacova S."/>
            <person name="Villalvazo M."/>
            <person name="Haas B.J."/>
            <person name="Pertea M."/>
            <person name="Feldblyum T.V."/>
            <person name="Utterback T.R."/>
            <person name="Shu C.L."/>
            <person name="Osoegawa K."/>
            <person name="de Jong P.J."/>
            <person name="Hrdy I."/>
            <person name="Horvathova L."/>
            <person name="Zubacova Z."/>
            <person name="Dolezal P."/>
            <person name="Malik S.B."/>
            <person name="Logsdon J.M. Jr."/>
            <person name="Henze K."/>
            <person name="Gupta A."/>
            <person name="Wang C.C."/>
            <person name="Dunne R.L."/>
            <person name="Upcroft J.A."/>
            <person name="Upcroft P."/>
            <person name="White O."/>
            <person name="Salzberg S.L."/>
            <person name="Tang P."/>
            <person name="Chiu C.-H."/>
            <person name="Lee Y.-S."/>
            <person name="Embley T.M."/>
            <person name="Coombs G.H."/>
            <person name="Mottram J.C."/>
            <person name="Tachezy J."/>
            <person name="Fraser-Liggett C.M."/>
            <person name="Johnson P.J."/>
        </authorList>
    </citation>
    <scope>NUCLEOTIDE SEQUENCE [LARGE SCALE GENOMIC DNA]</scope>
    <source>
        <strain evidence="2">G3</strain>
    </source>
</reference>